<dbReference type="GO" id="GO:0006888">
    <property type="term" value="P:endoplasmic reticulum to Golgi vesicle-mediated transport"/>
    <property type="evidence" value="ECO:0007669"/>
    <property type="project" value="TreeGrafter"/>
</dbReference>
<accession>A0AAD1UT16</accession>
<feature type="domain" description="Rab-GAP TBC" evidence="4">
    <location>
        <begin position="52"/>
        <end position="254"/>
    </location>
</feature>
<dbReference type="Pfam" id="PF00566">
    <property type="entry name" value="RabGAP-TBC"/>
    <property type="match status" value="1"/>
</dbReference>
<evidence type="ECO:0000256" key="3">
    <source>
        <dbReference type="SAM" id="Phobius"/>
    </source>
</evidence>
<keyword evidence="3" id="KW-1133">Transmembrane helix</keyword>
<evidence type="ECO:0000313" key="6">
    <source>
        <dbReference type="Proteomes" id="UP001295684"/>
    </source>
</evidence>
<feature type="region of interest" description="Disordered" evidence="2">
    <location>
        <begin position="1"/>
        <end position="25"/>
    </location>
</feature>
<evidence type="ECO:0000256" key="2">
    <source>
        <dbReference type="SAM" id="MobiDB-lite"/>
    </source>
</evidence>
<dbReference type="Gene3D" id="1.10.472.80">
    <property type="entry name" value="Ypt/Rab-GAP domain of gyp1p, domain 3"/>
    <property type="match status" value="1"/>
</dbReference>
<dbReference type="PANTHER" id="PTHR20913">
    <property type="entry name" value="TBC1 DOMAIN FAMILY MEMBER 20/GTPASE"/>
    <property type="match status" value="1"/>
</dbReference>
<dbReference type="SMART" id="SM00164">
    <property type="entry name" value="TBC"/>
    <property type="match status" value="1"/>
</dbReference>
<dbReference type="GO" id="GO:0005789">
    <property type="term" value="C:endoplasmic reticulum membrane"/>
    <property type="evidence" value="ECO:0007669"/>
    <property type="project" value="TreeGrafter"/>
</dbReference>
<dbReference type="InterPro" id="IPR035969">
    <property type="entry name" value="Rab-GAP_TBC_sf"/>
</dbReference>
<keyword evidence="1" id="KW-0343">GTPase activation</keyword>
<dbReference type="PROSITE" id="PS50086">
    <property type="entry name" value="TBC_RABGAP"/>
    <property type="match status" value="1"/>
</dbReference>
<dbReference type="Proteomes" id="UP001295684">
    <property type="component" value="Unassembled WGS sequence"/>
</dbReference>
<keyword evidence="6" id="KW-1185">Reference proteome</keyword>
<dbReference type="EMBL" id="CAMPGE010012362">
    <property type="protein sequence ID" value="CAI2371134.1"/>
    <property type="molecule type" value="Genomic_DNA"/>
</dbReference>
<dbReference type="Gene3D" id="1.10.8.1310">
    <property type="match status" value="1"/>
</dbReference>
<evidence type="ECO:0000313" key="5">
    <source>
        <dbReference type="EMBL" id="CAI2371134.1"/>
    </source>
</evidence>
<dbReference type="InterPro" id="IPR000195">
    <property type="entry name" value="Rab-GAP-TBC_dom"/>
</dbReference>
<dbReference type="PANTHER" id="PTHR20913:SF7">
    <property type="entry name" value="RE60063P"/>
    <property type="match status" value="1"/>
</dbReference>
<evidence type="ECO:0000259" key="4">
    <source>
        <dbReference type="PROSITE" id="PS50086"/>
    </source>
</evidence>
<dbReference type="SUPFAM" id="SSF47923">
    <property type="entry name" value="Ypt/Rab-GAP domain of gyp1p"/>
    <property type="match status" value="2"/>
</dbReference>
<keyword evidence="3" id="KW-0472">Membrane</keyword>
<comment type="caution">
    <text evidence="5">The sequence shown here is derived from an EMBL/GenBank/DDBJ whole genome shotgun (WGS) entry which is preliminary data.</text>
</comment>
<gene>
    <name evidence="5" type="ORF">ECRASSUSDP1_LOCUS12454</name>
</gene>
<dbReference type="InterPro" id="IPR045913">
    <property type="entry name" value="TBC20/Gyp8-like"/>
</dbReference>
<proteinExistence type="predicted"/>
<protein>
    <recommendedName>
        <fullName evidence="4">Rab-GAP TBC domain-containing protein</fullName>
    </recommendedName>
</protein>
<feature type="transmembrane region" description="Helical" evidence="3">
    <location>
        <begin position="368"/>
        <end position="387"/>
    </location>
</feature>
<sequence>MDNPKDSLNNALKDAKNMKGKEDKKKRIKDVLDHKPINIRELREHCISEFGLVDSSIRKKAWPILLNIHDKVKVKDLDDDNTTTPKFIIFDKDKSWNKHQNLEDEKTANQIDKDVNRSFKHFTSVGIKNKISQLSRMMNSIFQINQDWFYYQGFHDICSVPLMVFDENMAFHVSISISNYFIKDFFKFSFDKGINPALMLMMKIIQVTHKEVYEKISFLEIPPFAVSWIITWFSHNLNSSEDICRIFDYCTASHPTASIYLAAATMIHNKDKLEDLEEGDIASLHLIFQKLGTDNFDLEKIVALTEDLMKTYPPEDLLYENRKIGLENDSPILNPSLQLTTKIIQVAEETQEKYIIFPHDKSPKSGKYLSVGNLAAFLILIILYFIVQYYRSLTWLKAERNDSKAI</sequence>
<dbReference type="AlphaFoldDB" id="A0AAD1UT16"/>
<name>A0AAD1UT16_EUPCR</name>
<reference evidence="5" key="1">
    <citation type="submission" date="2023-07" db="EMBL/GenBank/DDBJ databases">
        <authorList>
            <consortium name="AG Swart"/>
            <person name="Singh M."/>
            <person name="Singh A."/>
            <person name="Seah K."/>
            <person name="Emmerich C."/>
        </authorList>
    </citation>
    <scope>NUCLEOTIDE SEQUENCE</scope>
    <source>
        <strain evidence="5">DP1</strain>
    </source>
</reference>
<organism evidence="5 6">
    <name type="scientific">Euplotes crassus</name>
    <dbReference type="NCBI Taxonomy" id="5936"/>
    <lineage>
        <taxon>Eukaryota</taxon>
        <taxon>Sar</taxon>
        <taxon>Alveolata</taxon>
        <taxon>Ciliophora</taxon>
        <taxon>Intramacronucleata</taxon>
        <taxon>Spirotrichea</taxon>
        <taxon>Hypotrichia</taxon>
        <taxon>Euplotida</taxon>
        <taxon>Euplotidae</taxon>
        <taxon>Moneuplotes</taxon>
    </lineage>
</organism>
<keyword evidence="3" id="KW-0812">Transmembrane</keyword>
<evidence type="ECO:0000256" key="1">
    <source>
        <dbReference type="ARBA" id="ARBA00022468"/>
    </source>
</evidence>
<feature type="compositionally biased region" description="Basic and acidic residues" evidence="2">
    <location>
        <begin position="13"/>
        <end position="25"/>
    </location>
</feature>
<feature type="compositionally biased region" description="Polar residues" evidence="2">
    <location>
        <begin position="1"/>
        <end position="10"/>
    </location>
</feature>
<dbReference type="GO" id="GO:0005096">
    <property type="term" value="F:GTPase activator activity"/>
    <property type="evidence" value="ECO:0007669"/>
    <property type="project" value="UniProtKB-KW"/>
</dbReference>